<keyword evidence="7 10" id="KW-0324">Glycolysis</keyword>
<proteinExistence type="inferred from homology"/>
<dbReference type="PIRSF" id="PIRSF001492">
    <property type="entry name" value="IPGAM"/>
    <property type="match status" value="1"/>
</dbReference>
<dbReference type="GO" id="GO:0004619">
    <property type="term" value="F:phosphoglycerate mutase activity"/>
    <property type="evidence" value="ECO:0007669"/>
    <property type="project" value="UniProtKB-UniRule"/>
</dbReference>
<reference evidence="15 16" key="1">
    <citation type="journal article" date="2015" name="Nature">
        <title>rRNA introns, odd ribosomes, and small enigmatic genomes across a large radiation of phyla.</title>
        <authorList>
            <person name="Brown C.T."/>
            <person name="Hug L.A."/>
            <person name="Thomas B.C."/>
            <person name="Sharon I."/>
            <person name="Castelle C.J."/>
            <person name="Singh A."/>
            <person name="Wilkins M.J."/>
            <person name="Williams K.H."/>
            <person name="Banfield J.F."/>
        </authorList>
    </citation>
    <scope>NUCLEOTIDE SEQUENCE [LARGE SCALE GENOMIC DNA]</scope>
</reference>
<feature type="binding site" evidence="12">
    <location>
        <position position="13"/>
    </location>
    <ligand>
        <name>Mn(2+)</name>
        <dbReference type="ChEBI" id="CHEBI:29035"/>
        <label>2</label>
    </ligand>
</feature>
<evidence type="ECO:0000256" key="2">
    <source>
        <dbReference type="ARBA" id="ARBA00001936"/>
    </source>
</evidence>
<evidence type="ECO:0000313" key="15">
    <source>
        <dbReference type="EMBL" id="KKU87060.1"/>
    </source>
</evidence>
<dbReference type="EMBL" id="LCOZ01000031">
    <property type="protein sequence ID" value="KKU87060.1"/>
    <property type="molecule type" value="Genomic_DNA"/>
</dbReference>
<dbReference type="Gene3D" id="3.40.720.10">
    <property type="entry name" value="Alkaline Phosphatase, subunit A"/>
    <property type="match status" value="1"/>
</dbReference>
<feature type="binding site" evidence="10 11">
    <location>
        <begin position="154"/>
        <end position="155"/>
    </location>
    <ligand>
        <name>substrate</name>
    </ligand>
</feature>
<dbReference type="HAMAP" id="MF_01038">
    <property type="entry name" value="GpmI"/>
    <property type="match status" value="1"/>
</dbReference>
<dbReference type="Gene3D" id="3.40.1450.10">
    <property type="entry name" value="BPG-independent phosphoglycerate mutase, domain B"/>
    <property type="match status" value="1"/>
</dbReference>
<comment type="pathway">
    <text evidence="4 10">Carbohydrate degradation; glycolysis; pyruvate from D-glyceraldehyde 3-phosphate: step 3/5.</text>
</comment>
<dbReference type="InterPro" id="IPR006124">
    <property type="entry name" value="Metalloenzyme"/>
</dbReference>
<comment type="caution">
    <text evidence="10">Lacks conserved residue(s) required for the propagation of feature annotation.</text>
</comment>
<keyword evidence="8 12" id="KW-0464">Manganese</keyword>
<evidence type="ECO:0000256" key="3">
    <source>
        <dbReference type="ARBA" id="ARBA00002315"/>
    </source>
</evidence>
<evidence type="ECO:0000256" key="11">
    <source>
        <dbReference type="PIRSR" id="PIRSR001492-2"/>
    </source>
</evidence>
<feature type="binding site" evidence="12">
    <location>
        <position position="472"/>
    </location>
    <ligand>
        <name>Mn(2+)</name>
        <dbReference type="ChEBI" id="CHEBI:29035"/>
        <label>2</label>
    </ligand>
</feature>
<evidence type="ECO:0000259" key="14">
    <source>
        <dbReference type="Pfam" id="PF06415"/>
    </source>
</evidence>
<dbReference type="CDD" id="cd16010">
    <property type="entry name" value="iPGM"/>
    <property type="match status" value="1"/>
</dbReference>
<feature type="domain" description="Metalloenzyme" evidence="13">
    <location>
        <begin position="6"/>
        <end position="531"/>
    </location>
</feature>
<dbReference type="GO" id="GO:0006007">
    <property type="term" value="P:glucose catabolic process"/>
    <property type="evidence" value="ECO:0007669"/>
    <property type="project" value="InterPro"/>
</dbReference>
<evidence type="ECO:0000256" key="7">
    <source>
        <dbReference type="ARBA" id="ARBA00023152"/>
    </source>
</evidence>
<dbReference type="InterPro" id="IPR005995">
    <property type="entry name" value="Pgm_bpd_ind"/>
</dbReference>
<dbReference type="InterPro" id="IPR011258">
    <property type="entry name" value="BPG-indep_PGM_N"/>
</dbReference>
<evidence type="ECO:0000256" key="8">
    <source>
        <dbReference type="ARBA" id="ARBA00023211"/>
    </source>
</evidence>
<comment type="similarity">
    <text evidence="5 10">Belongs to the BPG-independent phosphoglycerate mutase family.</text>
</comment>
<feature type="domain" description="BPG-independent PGAM N-terminal" evidence="14">
    <location>
        <begin position="83"/>
        <end position="327"/>
    </location>
</feature>
<dbReference type="FunFam" id="3.40.1450.10:FF:000002">
    <property type="entry name" value="2,3-bisphosphoglycerate-independent phosphoglycerate mutase"/>
    <property type="match status" value="1"/>
</dbReference>
<dbReference type="GO" id="GO:0006096">
    <property type="term" value="P:glycolytic process"/>
    <property type="evidence" value="ECO:0007669"/>
    <property type="project" value="UniProtKB-UniRule"/>
</dbReference>
<dbReference type="InterPro" id="IPR036646">
    <property type="entry name" value="PGAM_B_sf"/>
</dbReference>
<evidence type="ECO:0000256" key="4">
    <source>
        <dbReference type="ARBA" id="ARBA00004798"/>
    </source>
</evidence>
<dbReference type="PATRIC" id="fig|1618373.3.peg.311"/>
<comment type="caution">
    <text evidence="15">The sequence shown here is derived from an EMBL/GenBank/DDBJ whole genome shotgun (WGS) entry which is preliminary data.</text>
</comment>
<evidence type="ECO:0000313" key="16">
    <source>
        <dbReference type="Proteomes" id="UP000034772"/>
    </source>
</evidence>
<evidence type="ECO:0000256" key="9">
    <source>
        <dbReference type="ARBA" id="ARBA00023235"/>
    </source>
</evidence>
<comment type="cofactor">
    <cofactor evidence="2">
        <name>Mn(2+)</name>
        <dbReference type="ChEBI" id="CHEBI:29035"/>
    </cofactor>
</comment>
<feature type="binding site" evidence="10 11">
    <location>
        <position position="186"/>
    </location>
    <ligand>
        <name>substrate</name>
    </ligand>
</feature>
<dbReference type="SUPFAM" id="SSF53649">
    <property type="entry name" value="Alkaline phosphatase-like"/>
    <property type="match status" value="1"/>
</dbReference>
<dbReference type="Pfam" id="PF06415">
    <property type="entry name" value="iPGM_N"/>
    <property type="match status" value="1"/>
</dbReference>
<dbReference type="Proteomes" id="UP000034772">
    <property type="component" value="Unassembled WGS sequence"/>
</dbReference>
<dbReference type="AlphaFoldDB" id="A0A0G1WXV5"/>
<comment type="subunit">
    <text evidence="10">Monomer.</text>
</comment>
<feature type="binding site" evidence="12">
    <location>
        <position position="473"/>
    </location>
    <ligand>
        <name>Mn(2+)</name>
        <dbReference type="ChEBI" id="CHEBI:29035"/>
        <label>2</label>
    </ligand>
</feature>
<feature type="binding site" evidence="12">
    <location>
        <position position="431"/>
    </location>
    <ligand>
        <name>Mn(2+)</name>
        <dbReference type="ChEBI" id="CHEBI:29035"/>
        <label>1</label>
    </ligand>
</feature>
<feature type="binding site" evidence="10 11">
    <location>
        <begin position="262"/>
        <end position="265"/>
    </location>
    <ligand>
        <name>substrate</name>
    </ligand>
</feature>
<accession>A0A0G1WXV5</accession>
<organism evidence="15 16">
    <name type="scientific">Candidatus Beckwithbacteria bacterium GW2011_GWC2_47_9</name>
    <dbReference type="NCBI Taxonomy" id="1618373"/>
    <lineage>
        <taxon>Bacteria</taxon>
        <taxon>Candidatus Beckwithiibacteriota</taxon>
    </lineage>
</organism>
<evidence type="ECO:0000256" key="5">
    <source>
        <dbReference type="ARBA" id="ARBA00008819"/>
    </source>
</evidence>
<protein>
    <recommendedName>
        <fullName evidence="10">2,3-bisphosphoglycerate-independent phosphoglycerate mutase</fullName>
        <shortName evidence="10">BPG-independent PGAM</shortName>
        <shortName evidence="10">Phosphoglyceromutase</shortName>
        <shortName evidence="10">iPGM</shortName>
        <ecNumber evidence="10">5.4.2.12</ecNumber>
    </recommendedName>
</protein>
<keyword evidence="6 12" id="KW-0479">Metal-binding</keyword>
<feature type="binding site" evidence="10 11">
    <location>
        <position position="192"/>
    </location>
    <ligand>
        <name>substrate</name>
    </ligand>
</feature>
<feature type="binding site" evidence="12">
    <location>
        <position position="491"/>
    </location>
    <ligand>
        <name>Mn(2+)</name>
        <dbReference type="ChEBI" id="CHEBI:29035"/>
        <label>1</label>
    </ligand>
</feature>
<dbReference type="InterPro" id="IPR017850">
    <property type="entry name" value="Alkaline_phosphatase_core_sf"/>
</dbReference>
<comment type="catalytic activity">
    <reaction evidence="1 10">
        <text>(2R)-2-phosphoglycerate = (2R)-3-phosphoglycerate</text>
        <dbReference type="Rhea" id="RHEA:15901"/>
        <dbReference type="ChEBI" id="CHEBI:58272"/>
        <dbReference type="ChEBI" id="CHEBI:58289"/>
        <dbReference type="EC" id="5.4.2.12"/>
    </reaction>
</comment>
<evidence type="ECO:0000259" key="13">
    <source>
        <dbReference type="Pfam" id="PF01676"/>
    </source>
</evidence>
<sequence length="542" mass="59212">MNDADPVVLIVLDGWGIAPPGPGNAVTQANTPYFNQLLSAYPSTRLLASGQAVGLPTGEDGNTEVGHINLGAGQIVFADLPRINTAIADGSLFQNPALMAAVTHTVKNNSTLHLLGLVGSGGVHANNEHLFALIKFAKLNRLTKLSLQLITDGRDSPPTTAAIYVEQIKNQLKTLGLGQIASVMGRYFALDRDHRWARTEKAYRCLTEGVGNQATTAEAAIKASYESGLTDEFILPTNIVDENEQPLSLISNNDAVIFFNFRVDRPRQLTKALVLPEFETQANQPAFDPFQDKYLDSHLPEKVTLTPPFKRQKVITNLKFVTMTEYQRGLPVEVVMPPLSVEYPLARVLAEANLRQLHMAETEKERFVTYYFNGLREQPFPGEDWLMIPSPKVATYDLQPEMSTTRLTAKLIEKIKQRTYRFIIVNIACPDMVAHTGDLAASIKACEAADQALREIVTTVTALGGSTLITADHGNAEELINLQTGEVDTEHSDNPVPLIVVSSRFIGQNKKLTPGILADVAPTILKLLDLSQPAAMSGKSLI</sequence>
<feature type="binding site" evidence="10 11">
    <location>
        <position position="124"/>
    </location>
    <ligand>
        <name>substrate</name>
    </ligand>
</feature>
<dbReference type="SUPFAM" id="SSF64158">
    <property type="entry name" value="2,3-Bisphosphoglycerate-independent phosphoglycerate mutase, substrate-binding domain"/>
    <property type="match status" value="1"/>
</dbReference>
<feature type="binding site" evidence="10 11">
    <location>
        <position position="364"/>
    </location>
    <ligand>
        <name>substrate</name>
    </ligand>
</feature>
<evidence type="ECO:0000256" key="10">
    <source>
        <dbReference type="HAMAP-Rule" id="MF_01038"/>
    </source>
</evidence>
<dbReference type="UniPathway" id="UPA00109">
    <property type="reaction ID" value="UER00186"/>
</dbReference>
<evidence type="ECO:0000256" key="6">
    <source>
        <dbReference type="ARBA" id="ARBA00022723"/>
    </source>
</evidence>
<dbReference type="EC" id="5.4.2.12" evidence="10"/>
<dbReference type="PANTHER" id="PTHR31637">
    <property type="entry name" value="2,3-BISPHOSPHOGLYCERATE-INDEPENDENT PHOSPHOGLYCERATE MUTASE"/>
    <property type="match status" value="1"/>
</dbReference>
<dbReference type="PANTHER" id="PTHR31637:SF0">
    <property type="entry name" value="2,3-BISPHOSPHOGLYCERATE-INDEPENDENT PHOSPHOGLYCERATE MUTASE"/>
    <property type="match status" value="1"/>
</dbReference>
<comment type="function">
    <text evidence="3 10">Catalyzes the interconversion of 2-phosphoglycerate and 3-phosphoglycerate.</text>
</comment>
<keyword evidence="9 10" id="KW-0413">Isomerase</keyword>
<evidence type="ECO:0000256" key="1">
    <source>
        <dbReference type="ARBA" id="ARBA00000370"/>
    </source>
</evidence>
<dbReference type="GO" id="GO:0005829">
    <property type="term" value="C:cytosol"/>
    <property type="evidence" value="ECO:0007669"/>
    <property type="project" value="TreeGrafter"/>
</dbReference>
<name>A0A0G1WXV5_9BACT</name>
<feature type="binding site" evidence="12">
    <location>
        <position position="435"/>
    </location>
    <ligand>
        <name>Mn(2+)</name>
        <dbReference type="ChEBI" id="CHEBI:29035"/>
        <label>1</label>
    </ligand>
</feature>
<evidence type="ECO:0000256" key="12">
    <source>
        <dbReference type="PIRSR" id="PIRSR001492-3"/>
    </source>
</evidence>
<gene>
    <name evidence="10" type="primary">gpmI</name>
    <name evidence="15" type="ORF">UY17_C0031G0003</name>
</gene>
<dbReference type="Pfam" id="PF01676">
    <property type="entry name" value="Metalloenzyme"/>
    <property type="match status" value="1"/>
</dbReference>
<dbReference type="GO" id="GO:0030145">
    <property type="term" value="F:manganese ion binding"/>
    <property type="evidence" value="ECO:0007669"/>
    <property type="project" value="InterPro"/>
</dbReference>